<feature type="compositionally biased region" description="Low complexity" evidence="1">
    <location>
        <begin position="284"/>
        <end position="294"/>
    </location>
</feature>
<accession>A0A4V2MUE0</accession>
<dbReference type="EMBL" id="RXLP01000004">
    <property type="protein sequence ID" value="TCD54829.1"/>
    <property type="molecule type" value="Genomic_DNA"/>
</dbReference>
<dbReference type="RefSeq" id="WP_131283179.1">
    <property type="nucleotide sequence ID" value="NZ_RXLP01000004.1"/>
</dbReference>
<evidence type="ECO:0000313" key="3">
    <source>
        <dbReference type="EMBL" id="TCD54829.1"/>
    </source>
</evidence>
<feature type="region of interest" description="Disordered" evidence="1">
    <location>
        <begin position="279"/>
        <end position="384"/>
    </location>
</feature>
<feature type="compositionally biased region" description="Polar residues" evidence="1">
    <location>
        <begin position="295"/>
        <end position="316"/>
    </location>
</feature>
<dbReference type="NCBIfam" id="NF040712">
    <property type="entry name" value="SepH"/>
    <property type="match status" value="1"/>
</dbReference>
<dbReference type="InterPro" id="IPR021421">
    <property type="entry name" value="DUF3071"/>
</dbReference>
<proteinExistence type="predicted"/>
<feature type="compositionally biased region" description="Polar residues" evidence="1">
    <location>
        <begin position="324"/>
        <end position="333"/>
    </location>
</feature>
<evidence type="ECO:0000259" key="2">
    <source>
        <dbReference type="Pfam" id="PF11268"/>
    </source>
</evidence>
<evidence type="ECO:0000256" key="1">
    <source>
        <dbReference type="SAM" id="MobiDB-lite"/>
    </source>
</evidence>
<reference evidence="3 4" key="1">
    <citation type="submission" date="2018-12" db="EMBL/GenBank/DDBJ databases">
        <title>Alloscrdovia theropitheci sp. nov: a novel taxon from the feces of the bleeding-herat monkey (Theropithecus geleda).</title>
        <authorList>
            <person name="Modesto M."/>
        </authorList>
    </citation>
    <scope>NUCLEOTIDE SEQUENCE [LARGE SCALE GENOMIC DNA]</scope>
    <source>
        <strain evidence="3 4">GLDI4/2</strain>
    </source>
</reference>
<feature type="domain" description="DUF3071" evidence="2">
    <location>
        <begin position="11"/>
        <end position="175"/>
    </location>
</feature>
<comment type="caution">
    <text evidence="3">The sequence shown here is derived from an EMBL/GenBank/DDBJ whole genome shotgun (WGS) entry which is preliminary data.</text>
</comment>
<keyword evidence="4" id="KW-1185">Reference proteome</keyword>
<dbReference type="AlphaFoldDB" id="A0A4V2MUE0"/>
<organism evidence="3 4">
    <name type="scientific">Alloscardovia theropitheci</name>
    <dbReference type="NCBI Taxonomy" id="2496842"/>
    <lineage>
        <taxon>Bacteria</taxon>
        <taxon>Bacillati</taxon>
        <taxon>Actinomycetota</taxon>
        <taxon>Actinomycetes</taxon>
        <taxon>Bifidobacteriales</taxon>
        <taxon>Bifidobacteriaceae</taxon>
        <taxon>Alloscardovia</taxon>
    </lineage>
</organism>
<dbReference type="Proteomes" id="UP000291289">
    <property type="component" value="Unassembled WGS sequence"/>
</dbReference>
<dbReference type="Pfam" id="PF11268">
    <property type="entry name" value="DUF3071"/>
    <property type="match status" value="1"/>
</dbReference>
<gene>
    <name evidence="3" type="ORF">EJ419_01660</name>
</gene>
<name>A0A4V2MUE0_9BIFI</name>
<dbReference type="InterPro" id="IPR047682">
    <property type="entry name" value="SepH-like"/>
</dbReference>
<dbReference type="OrthoDB" id="5180791at2"/>
<evidence type="ECO:0000313" key="4">
    <source>
        <dbReference type="Proteomes" id="UP000291289"/>
    </source>
</evidence>
<protein>
    <submittedName>
        <fullName evidence="3">DUF3071 domain-containing protein</fullName>
    </submittedName>
</protein>
<sequence length="384" mass="41418">MADNSSSLLSFTHTDDNGNLILRDPLTHATYALEVSDELEQGIIAAKQIKRDLEGAPLPHTEKVLPLSQIQALVRAGHTPEDISHDYGVAVALVRRFAAPVETEKKFAISQFLDTTLNNDDSPIKVKEVITSSMASLAGDYSSIEWNVTRDGNSPWRIQATYDTARSRETAEWMFTPREHSVVCVNLPAKRLLGEISTVTSPVDKELFSTDAVPVITANIPAPSDAVSMTTGSFDSVSMNSMRSNSHMSTGAFSAIVNGSSAPAESIEPDVFEPHIKRSHHTPTAHTSTAQAPSEESSATSPTVNGENGKSTNTHEFSQDSHTSEVITASQDSLDLGDIDTDKTAPVDTSEDSAKLTSPSQLPKRKRSAIPAWDDILFGSRSDD</sequence>